<evidence type="ECO:0000256" key="1">
    <source>
        <dbReference type="SAM" id="MobiDB-lite"/>
    </source>
</evidence>
<feature type="region of interest" description="Disordered" evidence="1">
    <location>
        <begin position="36"/>
        <end position="60"/>
    </location>
</feature>
<gene>
    <name evidence="2" type="ORF">RAG0_17706</name>
</gene>
<dbReference type="AlphaFoldDB" id="A0A1E1LU75"/>
<protein>
    <submittedName>
        <fullName evidence="2">Uncharacterized protein</fullName>
    </submittedName>
</protein>
<proteinExistence type="predicted"/>
<evidence type="ECO:0000313" key="2">
    <source>
        <dbReference type="EMBL" id="CZT13974.1"/>
    </source>
</evidence>
<dbReference type="EMBL" id="FJUX01000302">
    <property type="protein sequence ID" value="CZT13974.1"/>
    <property type="molecule type" value="Genomic_DNA"/>
</dbReference>
<dbReference type="Proteomes" id="UP000178912">
    <property type="component" value="Unassembled WGS sequence"/>
</dbReference>
<keyword evidence="3" id="KW-1185">Reference proteome</keyword>
<reference evidence="3" key="1">
    <citation type="submission" date="2016-03" db="EMBL/GenBank/DDBJ databases">
        <authorList>
            <person name="Guldener U."/>
        </authorList>
    </citation>
    <scope>NUCLEOTIDE SEQUENCE [LARGE SCALE GENOMIC DNA]</scope>
    <source>
        <strain evidence="3">04CH-RAC-A.6.1</strain>
    </source>
</reference>
<accession>A0A1E1LU75</accession>
<sequence length="60" mass="6579">MVPTLFWYQNPSGTHHWVVPSVFWCQDGFGAKNYAEPGTLHDGSKDDSTLFGHSGRTGPG</sequence>
<organism evidence="2 3">
    <name type="scientific">Rhynchosporium agropyri</name>
    <dbReference type="NCBI Taxonomy" id="914238"/>
    <lineage>
        <taxon>Eukaryota</taxon>
        <taxon>Fungi</taxon>
        <taxon>Dikarya</taxon>
        <taxon>Ascomycota</taxon>
        <taxon>Pezizomycotina</taxon>
        <taxon>Leotiomycetes</taxon>
        <taxon>Helotiales</taxon>
        <taxon>Ploettnerulaceae</taxon>
        <taxon>Rhynchosporium</taxon>
    </lineage>
</organism>
<name>A0A1E1LU75_9HELO</name>
<evidence type="ECO:0000313" key="3">
    <source>
        <dbReference type="Proteomes" id="UP000178912"/>
    </source>
</evidence>